<reference evidence="1" key="1">
    <citation type="submission" date="2020-06" db="EMBL/GenBank/DDBJ databases">
        <authorList>
            <person name="Li T."/>
            <person name="Hu X."/>
            <person name="Zhang T."/>
            <person name="Song X."/>
            <person name="Zhang H."/>
            <person name="Dai N."/>
            <person name="Sheng W."/>
            <person name="Hou X."/>
            <person name="Wei L."/>
        </authorList>
    </citation>
    <scope>NUCLEOTIDE SEQUENCE</scope>
    <source>
        <strain evidence="1">G02</strain>
        <tissue evidence="1">Leaf</tissue>
    </source>
</reference>
<dbReference type="EMBL" id="JACGWJ010000011">
    <property type="protein sequence ID" value="KAL0387141.1"/>
    <property type="molecule type" value="Genomic_DNA"/>
</dbReference>
<protein>
    <submittedName>
        <fullName evidence="1">Uncharacterized protein</fullName>
    </submittedName>
</protein>
<proteinExistence type="predicted"/>
<organism evidence="1">
    <name type="scientific">Sesamum radiatum</name>
    <name type="common">Black benniseed</name>
    <dbReference type="NCBI Taxonomy" id="300843"/>
    <lineage>
        <taxon>Eukaryota</taxon>
        <taxon>Viridiplantae</taxon>
        <taxon>Streptophyta</taxon>
        <taxon>Embryophyta</taxon>
        <taxon>Tracheophyta</taxon>
        <taxon>Spermatophyta</taxon>
        <taxon>Magnoliopsida</taxon>
        <taxon>eudicotyledons</taxon>
        <taxon>Gunneridae</taxon>
        <taxon>Pentapetalae</taxon>
        <taxon>asterids</taxon>
        <taxon>lamiids</taxon>
        <taxon>Lamiales</taxon>
        <taxon>Pedaliaceae</taxon>
        <taxon>Sesamum</taxon>
    </lineage>
</organism>
<reference evidence="1" key="2">
    <citation type="journal article" date="2024" name="Plant">
        <title>Genomic evolution and insights into agronomic trait innovations of Sesamum species.</title>
        <authorList>
            <person name="Miao H."/>
            <person name="Wang L."/>
            <person name="Qu L."/>
            <person name="Liu H."/>
            <person name="Sun Y."/>
            <person name="Le M."/>
            <person name="Wang Q."/>
            <person name="Wei S."/>
            <person name="Zheng Y."/>
            <person name="Lin W."/>
            <person name="Duan Y."/>
            <person name="Cao H."/>
            <person name="Xiong S."/>
            <person name="Wang X."/>
            <person name="Wei L."/>
            <person name="Li C."/>
            <person name="Ma Q."/>
            <person name="Ju M."/>
            <person name="Zhao R."/>
            <person name="Li G."/>
            <person name="Mu C."/>
            <person name="Tian Q."/>
            <person name="Mei H."/>
            <person name="Zhang T."/>
            <person name="Gao T."/>
            <person name="Zhang H."/>
        </authorList>
    </citation>
    <scope>NUCLEOTIDE SEQUENCE</scope>
    <source>
        <strain evidence="1">G02</strain>
    </source>
</reference>
<sequence length="86" mass="9785">MEILVETVLYLGLKRQVIWHYGKKFLETLLQEILLQTETGFSLPVQANRQALNSLFEGNSLSSDQGNDAGPFYSYSEQKGQLRYGL</sequence>
<evidence type="ECO:0000313" key="1">
    <source>
        <dbReference type="EMBL" id="KAL0387141.1"/>
    </source>
</evidence>
<dbReference type="AlphaFoldDB" id="A0AAW2S3P3"/>
<accession>A0AAW2S3P3</accession>
<gene>
    <name evidence="1" type="ORF">Sradi_2595900</name>
</gene>
<comment type="caution">
    <text evidence="1">The sequence shown here is derived from an EMBL/GenBank/DDBJ whole genome shotgun (WGS) entry which is preliminary data.</text>
</comment>
<name>A0AAW2S3P3_SESRA</name>